<evidence type="ECO:0000313" key="2">
    <source>
        <dbReference type="EMBL" id="KAF3605419.1"/>
    </source>
</evidence>
<accession>A0ABQ7ERF3</accession>
<feature type="region of interest" description="Disordered" evidence="1">
    <location>
        <begin position="58"/>
        <end position="79"/>
    </location>
</feature>
<evidence type="ECO:0000313" key="3">
    <source>
        <dbReference type="Proteomes" id="UP000266723"/>
    </source>
</evidence>
<gene>
    <name evidence="2" type="ORF">DY000_02049900</name>
</gene>
<keyword evidence="3" id="KW-1185">Reference proteome</keyword>
<comment type="caution">
    <text evidence="2">The sequence shown here is derived from an EMBL/GenBank/DDBJ whole genome shotgun (WGS) entry which is preliminary data.</text>
</comment>
<reference evidence="2 3" key="1">
    <citation type="journal article" date="2020" name="BMC Genomics">
        <title>Intraspecific diversification of the crop wild relative Brassica cretica Lam. using demographic model selection.</title>
        <authorList>
            <person name="Kioukis A."/>
            <person name="Michalopoulou V.A."/>
            <person name="Briers L."/>
            <person name="Pirintsos S."/>
            <person name="Studholme D.J."/>
            <person name="Pavlidis P."/>
            <person name="Sarris P.F."/>
        </authorList>
    </citation>
    <scope>NUCLEOTIDE SEQUENCE [LARGE SCALE GENOMIC DNA]</scope>
    <source>
        <strain evidence="3">cv. PFS-1207/04</strain>
    </source>
</reference>
<proteinExistence type="predicted"/>
<evidence type="ECO:0000256" key="1">
    <source>
        <dbReference type="SAM" id="MobiDB-lite"/>
    </source>
</evidence>
<name>A0ABQ7ERF3_BRACR</name>
<protein>
    <submittedName>
        <fullName evidence="2">Uncharacterized protein</fullName>
    </submittedName>
</protein>
<sequence length="79" mass="9344">MPDLPTTSTRYVIRWLPRATERRAPWNLDYNGSYSFQQEHKAYPSEVSKPEPKTYQKIETTDGTRRSRRPTMPSFIILP</sequence>
<dbReference type="EMBL" id="QGKV02000297">
    <property type="protein sequence ID" value="KAF3605419.1"/>
    <property type="molecule type" value="Genomic_DNA"/>
</dbReference>
<dbReference type="Proteomes" id="UP000266723">
    <property type="component" value="Unassembled WGS sequence"/>
</dbReference>
<organism evidence="2 3">
    <name type="scientific">Brassica cretica</name>
    <name type="common">Mustard</name>
    <dbReference type="NCBI Taxonomy" id="69181"/>
    <lineage>
        <taxon>Eukaryota</taxon>
        <taxon>Viridiplantae</taxon>
        <taxon>Streptophyta</taxon>
        <taxon>Embryophyta</taxon>
        <taxon>Tracheophyta</taxon>
        <taxon>Spermatophyta</taxon>
        <taxon>Magnoliopsida</taxon>
        <taxon>eudicotyledons</taxon>
        <taxon>Gunneridae</taxon>
        <taxon>Pentapetalae</taxon>
        <taxon>rosids</taxon>
        <taxon>malvids</taxon>
        <taxon>Brassicales</taxon>
        <taxon>Brassicaceae</taxon>
        <taxon>Brassiceae</taxon>
        <taxon>Brassica</taxon>
    </lineage>
</organism>